<sequence length="51" mass="5596">MAISNQAIRQGARYFGAVYGELSKGQGLQRLILKKSSILPIKLKKSCLSTE</sequence>
<evidence type="ECO:0000313" key="1">
    <source>
        <dbReference type="EMBL" id="CAB4007746.1"/>
    </source>
</evidence>
<dbReference type="AlphaFoldDB" id="A0A6S7HRQ2"/>
<proteinExistence type="predicted"/>
<accession>A0A6S7HRQ2</accession>
<evidence type="ECO:0000313" key="2">
    <source>
        <dbReference type="Proteomes" id="UP001152795"/>
    </source>
</evidence>
<keyword evidence="2" id="KW-1185">Reference proteome</keyword>
<comment type="caution">
    <text evidence="1">The sequence shown here is derived from an EMBL/GenBank/DDBJ whole genome shotgun (WGS) entry which is preliminary data.</text>
</comment>
<name>A0A6S7HRQ2_PARCT</name>
<protein>
    <submittedName>
        <fullName evidence="1">Uncharacterized protein</fullName>
    </submittedName>
</protein>
<organism evidence="1 2">
    <name type="scientific">Paramuricea clavata</name>
    <name type="common">Red gorgonian</name>
    <name type="synonym">Violescent sea-whip</name>
    <dbReference type="NCBI Taxonomy" id="317549"/>
    <lineage>
        <taxon>Eukaryota</taxon>
        <taxon>Metazoa</taxon>
        <taxon>Cnidaria</taxon>
        <taxon>Anthozoa</taxon>
        <taxon>Octocorallia</taxon>
        <taxon>Malacalcyonacea</taxon>
        <taxon>Plexauridae</taxon>
        <taxon>Paramuricea</taxon>
    </lineage>
</organism>
<feature type="non-terminal residue" evidence="1">
    <location>
        <position position="1"/>
    </location>
</feature>
<dbReference type="Proteomes" id="UP001152795">
    <property type="component" value="Unassembled WGS sequence"/>
</dbReference>
<gene>
    <name evidence="1" type="ORF">PACLA_8A043149</name>
</gene>
<reference evidence="1" key="1">
    <citation type="submission" date="2020-04" db="EMBL/GenBank/DDBJ databases">
        <authorList>
            <person name="Alioto T."/>
            <person name="Alioto T."/>
            <person name="Gomez Garrido J."/>
        </authorList>
    </citation>
    <scope>NUCLEOTIDE SEQUENCE</scope>
    <source>
        <strain evidence="1">A484AB</strain>
    </source>
</reference>
<dbReference type="EMBL" id="CACRXK020005898">
    <property type="protein sequence ID" value="CAB4007746.1"/>
    <property type="molecule type" value="Genomic_DNA"/>
</dbReference>